<dbReference type="GO" id="GO:0031344">
    <property type="term" value="P:regulation of cell projection organization"/>
    <property type="evidence" value="ECO:0007669"/>
    <property type="project" value="TreeGrafter"/>
</dbReference>
<comment type="caution">
    <text evidence="2">The sequence shown here is derived from an EMBL/GenBank/DDBJ whole genome shotgun (WGS) entry which is preliminary data.</text>
</comment>
<dbReference type="AlphaFoldDB" id="A0AAE0UST7"/>
<dbReference type="InterPro" id="IPR033602">
    <property type="entry name" value="CIMAP3"/>
</dbReference>
<name>A0AAE0UST7_9TELE</name>
<evidence type="ECO:0000313" key="3">
    <source>
        <dbReference type="Proteomes" id="UP001274896"/>
    </source>
</evidence>
<organism evidence="2 3">
    <name type="scientific">Hemibagrus guttatus</name>
    <dbReference type="NCBI Taxonomy" id="175788"/>
    <lineage>
        <taxon>Eukaryota</taxon>
        <taxon>Metazoa</taxon>
        <taxon>Chordata</taxon>
        <taxon>Craniata</taxon>
        <taxon>Vertebrata</taxon>
        <taxon>Euteleostomi</taxon>
        <taxon>Actinopterygii</taxon>
        <taxon>Neopterygii</taxon>
        <taxon>Teleostei</taxon>
        <taxon>Ostariophysi</taxon>
        <taxon>Siluriformes</taxon>
        <taxon>Bagridae</taxon>
        <taxon>Hemibagrus</taxon>
    </lineage>
</organism>
<feature type="region of interest" description="Disordered" evidence="1">
    <location>
        <begin position="107"/>
        <end position="133"/>
    </location>
</feature>
<sequence>MAKRNKEKVSTVAFGCCQERKMFPNHGAPNRMGNEQLTLESAPTPGPGCYDNHVVGTIVYNLKRRPESTKGYALAARTAPRFLPSFQTVTPSPQKYQQDWSVSQMCSPGKSSFNSPKPRFMSQPASVSSNPGPGTYKLDGPRNQKVSWPMKFGSPDWSRVPMLQRKALHTELPCDKEFRKHRSRLAYLQLYYS</sequence>
<gene>
    <name evidence="2" type="ORF">QTP70_016172</name>
</gene>
<feature type="compositionally biased region" description="Polar residues" evidence="1">
    <location>
        <begin position="123"/>
        <end position="132"/>
    </location>
</feature>
<evidence type="ECO:0000313" key="2">
    <source>
        <dbReference type="EMBL" id="KAK3519010.1"/>
    </source>
</evidence>
<dbReference type="PANTHER" id="PTHR31508:SF2">
    <property type="entry name" value="PROTEIN PITCHFORK"/>
    <property type="match status" value="1"/>
</dbReference>
<dbReference type="Proteomes" id="UP001274896">
    <property type="component" value="Unassembled WGS sequence"/>
</dbReference>
<dbReference type="Pfam" id="PF07004">
    <property type="entry name" value="SHIPPO-rpt"/>
    <property type="match status" value="2"/>
</dbReference>
<evidence type="ECO:0000256" key="1">
    <source>
        <dbReference type="SAM" id="MobiDB-lite"/>
    </source>
</evidence>
<dbReference type="GO" id="GO:0008092">
    <property type="term" value="F:cytoskeletal protein binding"/>
    <property type="evidence" value="ECO:0007669"/>
    <property type="project" value="TreeGrafter"/>
</dbReference>
<dbReference type="PANTHER" id="PTHR31508">
    <property type="entry name" value="PROTEIN PITCHFORK"/>
    <property type="match status" value="1"/>
</dbReference>
<evidence type="ECO:0008006" key="4">
    <source>
        <dbReference type="Google" id="ProtNLM"/>
    </source>
</evidence>
<proteinExistence type="predicted"/>
<keyword evidence="3" id="KW-1185">Reference proteome</keyword>
<protein>
    <recommendedName>
        <fullName evidence="4">Protein pitchfork</fullName>
    </recommendedName>
</protein>
<reference evidence="2" key="1">
    <citation type="submission" date="2023-06" db="EMBL/GenBank/DDBJ databases">
        <title>Male Hemibagrus guttatus genome.</title>
        <authorList>
            <person name="Bian C."/>
        </authorList>
    </citation>
    <scope>NUCLEOTIDE SEQUENCE</scope>
    <source>
        <strain evidence="2">Male_cb2023</strain>
        <tissue evidence="2">Muscle</tissue>
    </source>
</reference>
<dbReference type="EMBL" id="JAUCMX010000017">
    <property type="protein sequence ID" value="KAK3519010.1"/>
    <property type="molecule type" value="Genomic_DNA"/>
</dbReference>
<accession>A0AAE0UST7</accession>
<dbReference type="InterPro" id="IPR010736">
    <property type="entry name" value="SHIPPO-rpt"/>
</dbReference>